<dbReference type="PANTHER" id="PTHR33130">
    <property type="entry name" value="PUTATIVE (DUF1639)-RELATED"/>
    <property type="match status" value="1"/>
</dbReference>
<dbReference type="Pfam" id="PF07797">
    <property type="entry name" value="DUF1639"/>
    <property type="match status" value="1"/>
</dbReference>
<evidence type="ECO:0000256" key="1">
    <source>
        <dbReference type="SAM" id="MobiDB-lite"/>
    </source>
</evidence>
<feature type="region of interest" description="Disordered" evidence="1">
    <location>
        <begin position="233"/>
        <end position="260"/>
    </location>
</feature>
<feature type="region of interest" description="Disordered" evidence="1">
    <location>
        <begin position="284"/>
        <end position="311"/>
    </location>
</feature>
<feature type="compositionally biased region" description="Polar residues" evidence="1">
    <location>
        <begin position="284"/>
        <end position="303"/>
    </location>
</feature>
<organism evidence="2 3">
    <name type="scientific">Coffea arabica</name>
    <name type="common">Arabian coffee</name>
    <dbReference type="NCBI Taxonomy" id="13443"/>
    <lineage>
        <taxon>Eukaryota</taxon>
        <taxon>Viridiplantae</taxon>
        <taxon>Streptophyta</taxon>
        <taxon>Embryophyta</taxon>
        <taxon>Tracheophyta</taxon>
        <taxon>Spermatophyta</taxon>
        <taxon>Magnoliopsida</taxon>
        <taxon>eudicotyledons</taxon>
        <taxon>Gunneridae</taxon>
        <taxon>Pentapetalae</taxon>
        <taxon>asterids</taxon>
        <taxon>lamiids</taxon>
        <taxon>Gentianales</taxon>
        <taxon>Rubiaceae</taxon>
        <taxon>Ixoroideae</taxon>
        <taxon>Gardenieae complex</taxon>
        <taxon>Bertiereae - Coffeeae clade</taxon>
        <taxon>Coffeeae</taxon>
        <taxon>Coffea</taxon>
    </lineage>
</organism>
<dbReference type="InterPro" id="IPR012438">
    <property type="entry name" value="DUF1639"/>
</dbReference>
<dbReference type="Proteomes" id="UP001652660">
    <property type="component" value="Chromosome 11c"/>
</dbReference>
<keyword evidence="2" id="KW-1185">Reference proteome</keyword>
<name>A0ABM4W3J5_COFAR</name>
<evidence type="ECO:0008006" key="4">
    <source>
        <dbReference type="Google" id="ProtNLM"/>
    </source>
</evidence>
<evidence type="ECO:0000313" key="3">
    <source>
        <dbReference type="RefSeq" id="XP_071926359.1"/>
    </source>
</evidence>
<gene>
    <name evidence="3" type="primary">LOC140016678</name>
</gene>
<dbReference type="RefSeq" id="XP_071926359.1">
    <property type="nucleotide sequence ID" value="XM_072070258.1"/>
</dbReference>
<dbReference type="PANTHER" id="PTHR33130:SF43">
    <property type="entry name" value="OS01G0688600 PROTEIN"/>
    <property type="match status" value="1"/>
</dbReference>
<proteinExistence type="predicted"/>
<accession>A0ABM4W3J5</accession>
<feature type="region of interest" description="Disordered" evidence="1">
    <location>
        <begin position="1"/>
        <end position="20"/>
    </location>
</feature>
<feature type="compositionally biased region" description="Basic and acidic residues" evidence="1">
    <location>
        <begin position="1"/>
        <end position="11"/>
    </location>
</feature>
<reference evidence="3" key="1">
    <citation type="submission" date="2025-08" db="UniProtKB">
        <authorList>
            <consortium name="RefSeq"/>
        </authorList>
    </citation>
    <scope>IDENTIFICATION</scope>
    <source>
        <tissue evidence="3">Leaves</tissue>
    </source>
</reference>
<dbReference type="GeneID" id="140016678"/>
<evidence type="ECO:0000313" key="2">
    <source>
        <dbReference type="Proteomes" id="UP001652660"/>
    </source>
</evidence>
<sequence length="371" mass="40195">MAMGLEREREQSLPSSSSSKPLHNFNLPFGLRWGNQKFLRCMKVNSNGEISAVQRRPSSSSSLAAAFNASNGNRNGNLNSSSSADVLSIIGKRKEREKCEDPSIVLVDYHRGSDSKKVGLSLMPPPPLASFSSAGIVATESRQKIKSAENRDRSGDGIAAVREKLMFDLQTAADKMKDAILRERLEPDEQHDNLPSLVQAPATLVATVATTASEIAEAAARPWNLRTRRAACKAPSGNRCSSAGAGTSNGGSGDDFSPEKSLKVDLAKPNFGASPSRVAVVENNKSSPRLRSGGATTATASPSNEKKERAKFSVSITRQEIEEDFLAIAGRRPPRRPQKRSKYIQKNLDTLFPGLWLIEITAEMYKVPETQ</sequence>
<protein>
    <recommendedName>
        <fullName evidence="4">DUF1639 family protein</fullName>
    </recommendedName>
</protein>